<feature type="transmembrane region" description="Helical" evidence="1">
    <location>
        <begin position="307"/>
        <end position="331"/>
    </location>
</feature>
<gene>
    <name evidence="2" type="ORF">SMD31_10920</name>
</gene>
<dbReference type="Proteomes" id="UP001271769">
    <property type="component" value="Unassembled WGS sequence"/>
</dbReference>
<feature type="transmembrane region" description="Helical" evidence="1">
    <location>
        <begin position="352"/>
        <end position="368"/>
    </location>
</feature>
<keyword evidence="1" id="KW-0472">Membrane</keyword>
<keyword evidence="3" id="KW-1185">Reference proteome</keyword>
<evidence type="ECO:0000313" key="3">
    <source>
        <dbReference type="Proteomes" id="UP001271769"/>
    </source>
</evidence>
<feature type="transmembrane region" description="Helical" evidence="1">
    <location>
        <begin position="257"/>
        <end position="276"/>
    </location>
</feature>
<sequence length="395" mass="42955">MSIALAADRPWHALVTRPGPVLFATLFTLDSIARAIIAPVIPLEALHLLGSARNVSVAVTVVGIAGVCMALVLPSIIHRWRPKASYLLVIGMLGVASLLMASQHIAGFGLGWMMRAMAAAGLLGLLNIYIAAFIDKRDLAKSEPLRTFFSATAWVGGPFLGIRFYEISPLLPFAVSIAASVLLFFYFRALNLQAPSPVATGGAFTPLRNIGRYFRQKRLTLAWVLNFGREMWWVTLFTYAPIYLVQAGKPAVEAGDLIASCTALLFVSLFLGWLGRRIGLRRFISGAFLWVASSTFAFVWFSDRPDLASLMLILSAVGSVSLDSVAVVTFLRAVRGWERPQMTMVFSIYRDAAALIPPAVFAVLLSFFPLPVVFLVNGCMGLVCCLLALKLPRGL</sequence>
<dbReference type="InterPro" id="IPR036259">
    <property type="entry name" value="MFS_trans_sf"/>
</dbReference>
<keyword evidence="1" id="KW-0812">Transmembrane</keyword>
<protein>
    <submittedName>
        <fullName evidence="2">MFS transporter</fullName>
    </submittedName>
</protein>
<dbReference type="RefSeq" id="WP_320500869.1">
    <property type="nucleotide sequence ID" value="NZ_JAXCLX010000001.1"/>
</dbReference>
<keyword evidence="1" id="KW-1133">Transmembrane helix</keyword>
<comment type="caution">
    <text evidence="2">The sequence shown here is derived from an EMBL/GenBank/DDBJ whole genome shotgun (WGS) entry which is preliminary data.</text>
</comment>
<feature type="transmembrane region" description="Helical" evidence="1">
    <location>
        <begin position="283"/>
        <end position="301"/>
    </location>
</feature>
<name>A0ABU5DYS0_9PROT</name>
<feature type="transmembrane region" description="Helical" evidence="1">
    <location>
        <begin position="85"/>
        <end position="106"/>
    </location>
</feature>
<feature type="transmembrane region" description="Helical" evidence="1">
    <location>
        <begin position="21"/>
        <end position="43"/>
    </location>
</feature>
<feature type="transmembrane region" description="Helical" evidence="1">
    <location>
        <begin position="145"/>
        <end position="164"/>
    </location>
</feature>
<accession>A0ABU5DYS0</accession>
<feature type="transmembrane region" description="Helical" evidence="1">
    <location>
        <begin position="112"/>
        <end position="133"/>
    </location>
</feature>
<organism evidence="2 3">
    <name type="scientific">Dongia rigui</name>
    <dbReference type="NCBI Taxonomy" id="940149"/>
    <lineage>
        <taxon>Bacteria</taxon>
        <taxon>Pseudomonadati</taxon>
        <taxon>Pseudomonadota</taxon>
        <taxon>Alphaproteobacteria</taxon>
        <taxon>Rhodospirillales</taxon>
        <taxon>Dongiaceae</taxon>
        <taxon>Dongia</taxon>
    </lineage>
</organism>
<feature type="transmembrane region" description="Helical" evidence="1">
    <location>
        <begin position="55"/>
        <end position="73"/>
    </location>
</feature>
<reference evidence="2 3" key="1">
    <citation type="journal article" date="2013" name="Antonie Van Leeuwenhoek">
        <title>Dongia rigui sp. nov., isolated from freshwater of a large wetland in Korea.</title>
        <authorList>
            <person name="Baik K.S."/>
            <person name="Hwang Y.M."/>
            <person name="Choi J.S."/>
            <person name="Kwon J."/>
            <person name="Seong C.N."/>
        </authorList>
    </citation>
    <scope>NUCLEOTIDE SEQUENCE [LARGE SCALE GENOMIC DNA]</scope>
    <source>
        <strain evidence="2 3">04SU4-P</strain>
    </source>
</reference>
<feature type="transmembrane region" description="Helical" evidence="1">
    <location>
        <begin position="221"/>
        <end position="245"/>
    </location>
</feature>
<dbReference type="EMBL" id="JAXCLX010000001">
    <property type="protein sequence ID" value="MDY0872440.1"/>
    <property type="molecule type" value="Genomic_DNA"/>
</dbReference>
<evidence type="ECO:0000313" key="2">
    <source>
        <dbReference type="EMBL" id="MDY0872440.1"/>
    </source>
</evidence>
<dbReference type="CDD" id="cd06174">
    <property type="entry name" value="MFS"/>
    <property type="match status" value="1"/>
</dbReference>
<feature type="transmembrane region" description="Helical" evidence="1">
    <location>
        <begin position="170"/>
        <end position="187"/>
    </location>
</feature>
<dbReference type="SUPFAM" id="SSF103473">
    <property type="entry name" value="MFS general substrate transporter"/>
    <property type="match status" value="1"/>
</dbReference>
<evidence type="ECO:0000256" key="1">
    <source>
        <dbReference type="SAM" id="Phobius"/>
    </source>
</evidence>
<feature type="transmembrane region" description="Helical" evidence="1">
    <location>
        <begin position="374"/>
        <end position="391"/>
    </location>
</feature>
<proteinExistence type="predicted"/>
<dbReference type="Gene3D" id="1.20.1250.20">
    <property type="entry name" value="MFS general substrate transporter like domains"/>
    <property type="match status" value="2"/>
</dbReference>